<evidence type="ECO:0000313" key="3">
    <source>
        <dbReference type="EMBL" id="MBZ7986784.1"/>
    </source>
</evidence>
<reference evidence="3 4" key="1">
    <citation type="submission" date="2020-07" db="EMBL/GenBank/DDBJ databases">
        <title>Transfer of Campylobacter canadensis to the novel genus Avispirillum gen. nov., that also includes two novel species recovered from migratory waterfowl: Avispirillum anseris sp. nov. and Avispirillum brantae sp. nov.</title>
        <authorList>
            <person name="Miller W.G."/>
            <person name="Chapman M.H."/>
            <person name="Yee E."/>
            <person name="Inglis G.D."/>
        </authorList>
    </citation>
    <scope>NUCLEOTIDE SEQUENCE [LARGE SCALE GENOMIC DNA]</scope>
    <source>
        <strain evidence="3 4">L283</strain>
    </source>
</reference>
<dbReference type="RefSeq" id="WP_224325137.1">
    <property type="nucleotide sequence ID" value="NZ_JACGBB010000002.1"/>
</dbReference>
<protein>
    <recommendedName>
        <fullName evidence="2">DUF7494 domain-containing protein</fullName>
    </recommendedName>
</protein>
<dbReference type="Pfam" id="PF24323">
    <property type="entry name" value="DUF7494"/>
    <property type="match status" value="1"/>
</dbReference>
<dbReference type="Proteomes" id="UP000786183">
    <property type="component" value="Unassembled WGS sequence"/>
</dbReference>
<proteinExistence type="predicted"/>
<dbReference type="InterPro" id="IPR055917">
    <property type="entry name" value="DUF7494"/>
</dbReference>
<dbReference type="Gene3D" id="1.25.40.10">
    <property type="entry name" value="Tetratricopeptide repeat domain"/>
    <property type="match status" value="2"/>
</dbReference>
<accession>A0ABS7WS60</accession>
<evidence type="ECO:0000256" key="1">
    <source>
        <dbReference type="SAM" id="SignalP"/>
    </source>
</evidence>
<feature type="domain" description="DUF7494" evidence="2">
    <location>
        <begin position="16"/>
        <end position="128"/>
    </location>
</feature>
<evidence type="ECO:0000259" key="2">
    <source>
        <dbReference type="Pfam" id="PF24323"/>
    </source>
</evidence>
<dbReference type="Pfam" id="PF13181">
    <property type="entry name" value="TPR_8"/>
    <property type="match status" value="2"/>
</dbReference>
<dbReference type="InterPro" id="IPR011990">
    <property type="entry name" value="TPR-like_helical_dom_sf"/>
</dbReference>
<organism evidence="3 4">
    <name type="scientific">Campylobacter canadensis</name>
    <dbReference type="NCBI Taxonomy" id="449520"/>
    <lineage>
        <taxon>Bacteria</taxon>
        <taxon>Pseudomonadati</taxon>
        <taxon>Campylobacterota</taxon>
        <taxon>Epsilonproteobacteria</taxon>
        <taxon>Campylobacterales</taxon>
        <taxon>Campylobacteraceae</taxon>
        <taxon>Campylobacter</taxon>
    </lineage>
</organism>
<keyword evidence="1" id="KW-0732">Signal</keyword>
<name>A0ABS7WS60_9BACT</name>
<keyword evidence="4" id="KW-1185">Reference proteome</keyword>
<dbReference type="SUPFAM" id="SSF48452">
    <property type="entry name" value="TPR-like"/>
    <property type="match status" value="1"/>
</dbReference>
<dbReference type="EMBL" id="JACGBB010000002">
    <property type="protein sequence ID" value="MBZ7986784.1"/>
    <property type="molecule type" value="Genomic_DNA"/>
</dbReference>
<gene>
    <name evidence="3" type="ORF">AVCANL283_01460</name>
</gene>
<comment type="caution">
    <text evidence="3">The sequence shown here is derived from an EMBL/GenBank/DDBJ whole genome shotgun (WGS) entry which is preliminary data.</text>
</comment>
<sequence>MKKILFFFLVLNSFAFEVFLNTGKENNTQIDILHIKDEQDINCLTLQDNNTNIYYKCSVLGRAKLIANQDLKLFKIVFQNKKEKLDIFIYPKTQSLILPLDENDFLKKEIKNKTSDKSKYWSIIFYPDYKVKNAVNGLDFDVLYPNLNLPFVGGLDLDKNPVNISDNADISTYLDLKKFYESKKYKELLDLSLQAINKYGKSIFLSEFYLYKIRAMVELLHQDSTYADEIIKDVKDYAKKFASSENYPETLQLLIKTYLKIEQSSNAQYFIDILNNEHPNSYYTKLANLDYADYLLAHNKKQQASLLYNNTLFTSNSTTLASKAAIALARINISDKKIAEAKEFVLKVFNANKPFLLEDKEKTIALADDFYNNKLYDIAAVIYEFVLDNSNSQNQYYEKSLKNLALSLSKIKEYDKAQKYLNEYKKLYSNGEYLSVIDEAIDLLYFHSKETDSFKLHEYYKLLMAKYDNEISDRALLEEVKLLFKEKEYTQILNYDKKIKKLENNVLSDLFDKSLKILIDSSLKTKDCDIALDLIKDYDFNEFAKLNNKKSLVVCLIRKYEDDLAFKAASEFINEDDIFYSIKQAQILFKKQEYKESIKILNKTLKSRKSIYKDEYFDIYSTLSLSYLRLNDYNNAIFNLKKLEKISNDFKIVEIYNEFLAYFNKNKMPLSIITYGQKAIDIQNKIGVNLYSPELEFITLDALINKNEFKKAEEIVKDLLKLKLDDGDYTRALFLQAKIYKALNKIDLAKQSLSKCKEGNNYKQLCDDELSLLN</sequence>
<dbReference type="SMART" id="SM00028">
    <property type="entry name" value="TPR"/>
    <property type="match status" value="4"/>
</dbReference>
<evidence type="ECO:0000313" key="4">
    <source>
        <dbReference type="Proteomes" id="UP000786183"/>
    </source>
</evidence>
<dbReference type="InterPro" id="IPR019734">
    <property type="entry name" value="TPR_rpt"/>
</dbReference>
<feature type="chain" id="PRO_5047409556" description="DUF7494 domain-containing protein" evidence="1">
    <location>
        <begin position="16"/>
        <end position="774"/>
    </location>
</feature>
<feature type="signal peptide" evidence="1">
    <location>
        <begin position="1"/>
        <end position="15"/>
    </location>
</feature>